<sequence length="243" mass="27815">MTTKSMPKRRRPRREIPEDLTNLYLEKGSVPSSLDVITRGRDFQHTYEKNQRYWRRILSERKGYMQLSKYEHEARNAIVESIYDYVRSSGGRFLQLDAKSGQWFQLPKKASMHEIQQALNERYVPYFARSQPQPQSSAPKKASRPDTSAFAAFLTNASSAPKPTTTSNFFSNFSQSSLQSSTGSIDFMACINNNNNNNNNMSNATYLQRVPKLKSMNAYLEDHMNSAFSNSMNNSNSSLVEVM</sequence>
<proteinExistence type="predicted"/>
<organism evidence="2 3">
    <name type="scientific">Cylindrotheca closterium</name>
    <dbReference type="NCBI Taxonomy" id="2856"/>
    <lineage>
        <taxon>Eukaryota</taxon>
        <taxon>Sar</taxon>
        <taxon>Stramenopiles</taxon>
        <taxon>Ochrophyta</taxon>
        <taxon>Bacillariophyta</taxon>
        <taxon>Bacillariophyceae</taxon>
        <taxon>Bacillariophycidae</taxon>
        <taxon>Bacillariales</taxon>
        <taxon>Bacillariaceae</taxon>
        <taxon>Cylindrotheca</taxon>
    </lineage>
</organism>
<dbReference type="Proteomes" id="UP001295423">
    <property type="component" value="Unassembled WGS sequence"/>
</dbReference>
<name>A0AAD2G899_9STRA</name>
<feature type="domain" description="DUF6824" evidence="1">
    <location>
        <begin position="38"/>
        <end position="120"/>
    </location>
</feature>
<dbReference type="EMBL" id="CAKOGP040002258">
    <property type="protein sequence ID" value="CAJ1966137.1"/>
    <property type="molecule type" value="Genomic_DNA"/>
</dbReference>
<accession>A0AAD2G899</accession>
<evidence type="ECO:0000313" key="3">
    <source>
        <dbReference type="Proteomes" id="UP001295423"/>
    </source>
</evidence>
<dbReference type="AlphaFoldDB" id="A0AAD2G899"/>
<reference evidence="2" key="1">
    <citation type="submission" date="2023-08" db="EMBL/GenBank/DDBJ databases">
        <authorList>
            <person name="Audoor S."/>
            <person name="Bilcke G."/>
        </authorList>
    </citation>
    <scope>NUCLEOTIDE SEQUENCE</scope>
</reference>
<evidence type="ECO:0000313" key="2">
    <source>
        <dbReference type="EMBL" id="CAJ1966137.1"/>
    </source>
</evidence>
<comment type="caution">
    <text evidence="2">The sequence shown here is derived from an EMBL/GenBank/DDBJ whole genome shotgun (WGS) entry which is preliminary data.</text>
</comment>
<dbReference type="Pfam" id="PF20710">
    <property type="entry name" value="DUF6824"/>
    <property type="match status" value="1"/>
</dbReference>
<keyword evidence="3" id="KW-1185">Reference proteome</keyword>
<dbReference type="InterPro" id="IPR049227">
    <property type="entry name" value="DUF6824"/>
</dbReference>
<protein>
    <recommendedName>
        <fullName evidence="1">DUF6824 domain-containing protein</fullName>
    </recommendedName>
</protein>
<gene>
    <name evidence="2" type="ORF">CYCCA115_LOCUS21720</name>
</gene>
<evidence type="ECO:0000259" key="1">
    <source>
        <dbReference type="Pfam" id="PF20710"/>
    </source>
</evidence>